<protein>
    <submittedName>
        <fullName evidence="8">3043_t:CDS:1</fullName>
    </submittedName>
</protein>
<dbReference type="InterPro" id="IPR005052">
    <property type="entry name" value="Lectin_leg"/>
</dbReference>
<evidence type="ECO:0000256" key="4">
    <source>
        <dbReference type="ARBA" id="ARBA00022989"/>
    </source>
</evidence>
<dbReference type="PROSITE" id="PS51328">
    <property type="entry name" value="L_LECTIN_LIKE"/>
    <property type="match status" value="1"/>
</dbReference>
<dbReference type="GO" id="GO:0030134">
    <property type="term" value="C:COPII-coated ER to Golgi transport vesicle"/>
    <property type="evidence" value="ECO:0007669"/>
    <property type="project" value="TreeGrafter"/>
</dbReference>
<dbReference type="PANTHER" id="PTHR12223:SF45">
    <property type="entry name" value="RE50040P"/>
    <property type="match status" value="1"/>
</dbReference>
<dbReference type="InterPro" id="IPR051136">
    <property type="entry name" value="Intracellular_Lectin-GPT"/>
</dbReference>
<dbReference type="GO" id="GO:0005789">
    <property type="term" value="C:endoplasmic reticulum membrane"/>
    <property type="evidence" value="ECO:0007669"/>
    <property type="project" value="TreeGrafter"/>
</dbReference>
<dbReference type="GO" id="GO:0005793">
    <property type="term" value="C:endoplasmic reticulum-Golgi intermediate compartment"/>
    <property type="evidence" value="ECO:0007669"/>
    <property type="project" value="TreeGrafter"/>
</dbReference>
<evidence type="ECO:0000313" key="9">
    <source>
        <dbReference type="Proteomes" id="UP000789831"/>
    </source>
</evidence>
<dbReference type="GO" id="GO:0000139">
    <property type="term" value="C:Golgi membrane"/>
    <property type="evidence" value="ECO:0007669"/>
    <property type="project" value="TreeGrafter"/>
</dbReference>
<keyword evidence="5 6" id="KW-0472">Membrane</keyword>
<dbReference type="GO" id="GO:0006888">
    <property type="term" value="P:endoplasmic reticulum to Golgi vesicle-mediated transport"/>
    <property type="evidence" value="ECO:0007669"/>
    <property type="project" value="TreeGrafter"/>
</dbReference>
<sequence>MPFAKSVSGGGLIAWAFTQLLFLTFFVLLTMLTFGVSEVNDRNGNNSPDTVIPLRTHSIYMPYIDQDLQNRWFDFGADTVINTNKYIRLTHDRSSQTGWLWSRLPLTAANWQVEVEFKIEGSNPNLYGDGFAIWFTKQRASPGPVFGFVDKFEGLGIFFDTYANSKQPHSFPYVMAMIGDGNTTYDQDNDGKANEVAGCEADIRGKAIPTKARITYYKENYLELKLQYKTWDQWEPCFTIPNVTLPTVFYLGFTALTGDVSDNHDIISITTNNLISLPAGKHTLKNPIRNPEGSSGWSGLIFFFKLLVIGGLLFGGVTMYRTYQAQANKRF</sequence>
<comment type="subcellular location">
    <subcellularLocation>
        <location evidence="1">Membrane</location>
        <topology evidence="1">Single-pass type I membrane protein</topology>
    </subcellularLocation>
</comment>
<evidence type="ECO:0000256" key="1">
    <source>
        <dbReference type="ARBA" id="ARBA00004479"/>
    </source>
</evidence>
<dbReference type="OrthoDB" id="270293at2759"/>
<keyword evidence="4 6" id="KW-1133">Transmembrane helix</keyword>
<dbReference type="CDD" id="cd07308">
    <property type="entry name" value="lectin_leg-like"/>
    <property type="match status" value="1"/>
</dbReference>
<feature type="domain" description="L-type lectin-like" evidence="7">
    <location>
        <begin position="51"/>
        <end position="274"/>
    </location>
</feature>
<evidence type="ECO:0000256" key="6">
    <source>
        <dbReference type="SAM" id="Phobius"/>
    </source>
</evidence>
<dbReference type="InterPro" id="IPR013320">
    <property type="entry name" value="ConA-like_dom_sf"/>
</dbReference>
<evidence type="ECO:0000259" key="7">
    <source>
        <dbReference type="PROSITE" id="PS51328"/>
    </source>
</evidence>
<comment type="caution">
    <text evidence="8">The sequence shown here is derived from an EMBL/GenBank/DDBJ whole genome shotgun (WGS) entry which is preliminary data.</text>
</comment>
<dbReference type="FunFam" id="2.60.120.200:FF:000095">
    <property type="entry name" value="Lectin family integral membrane protein"/>
    <property type="match status" value="1"/>
</dbReference>
<keyword evidence="2 6" id="KW-0812">Transmembrane</keyword>
<name>A0A9N9F1Z1_9GLOM</name>
<organism evidence="8 9">
    <name type="scientific">Ambispora gerdemannii</name>
    <dbReference type="NCBI Taxonomy" id="144530"/>
    <lineage>
        <taxon>Eukaryota</taxon>
        <taxon>Fungi</taxon>
        <taxon>Fungi incertae sedis</taxon>
        <taxon>Mucoromycota</taxon>
        <taxon>Glomeromycotina</taxon>
        <taxon>Glomeromycetes</taxon>
        <taxon>Archaeosporales</taxon>
        <taxon>Ambisporaceae</taxon>
        <taxon>Ambispora</taxon>
    </lineage>
</organism>
<dbReference type="SUPFAM" id="SSF49899">
    <property type="entry name" value="Concanavalin A-like lectins/glucanases"/>
    <property type="match status" value="1"/>
</dbReference>
<dbReference type="AlphaFoldDB" id="A0A9N9F1Z1"/>
<reference evidence="8" key="1">
    <citation type="submission" date="2021-06" db="EMBL/GenBank/DDBJ databases">
        <authorList>
            <person name="Kallberg Y."/>
            <person name="Tangrot J."/>
            <person name="Rosling A."/>
        </authorList>
    </citation>
    <scope>NUCLEOTIDE SEQUENCE</scope>
    <source>
        <strain evidence="8">MT106</strain>
    </source>
</reference>
<dbReference type="Pfam" id="PF03388">
    <property type="entry name" value="Lectin_leg-like"/>
    <property type="match status" value="1"/>
</dbReference>
<dbReference type="Gene3D" id="2.60.120.200">
    <property type="match status" value="1"/>
</dbReference>
<feature type="transmembrane region" description="Helical" evidence="6">
    <location>
        <begin position="12"/>
        <end position="36"/>
    </location>
</feature>
<dbReference type="PANTHER" id="PTHR12223">
    <property type="entry name" value="VESICULAR MANNOSE-BINDING LECTIN"/>
    <property type="match status" value="1"/>
</dbReference>
<feature type="transmembrane region" description="Helical" evidence="6">
    <location>
        <begin position="297"/>
        <end position="320"/>
    </location>
</feature>
<accession>A0A9N9F1Z1</accession>
<evidence type="ECO:0000256" key="3">
    <source>
        <dbReference type="ARBA" id="ARBA00022729"/>
    </source>
</evidence>
<evidence type="ECO:0000313" key="8">
    <source>
        <dbReference type="EMBL" id="CAG8502949.1"/>
    </source>
</evidence>
<evidence type="ECO:0000256" key="2">
    <source>
        <dbReference type="ARBA" id="ARBA00022692"/>
    </source>
</evidence>
<gene>
    <name evidence="8" type="ORF">AGERDE_LOCUS4341</name>
</gene>
<evidence type="ECO:0000256" key="5">
    <source>
        <dbReference type="ARBA" id="ARBA00023136"/>
    </source>
</evidence>
<dbReference type="GO" id="GO:0005537">
    <property type="term" value="F:D-mannose binding"/>
    <property type="evidence" value="ECO:0007669"/>
    <property type="project" value="TreeGrafter"/>
</dbReference>
<keyword evidence="3" id="KW-0732">Signal</keyword>
<proteinExistence type="predicted"/>
<dbReference type="Proteomes" id="UP000789831">
    <property type="component" value="Unassembled WGS sequence"/>
</dbReference>
<keyword evidence="9" id="KW-1185">Reference proteome</keyword>
<dbReference type="EMBL" id="CAJVPL010000492">
    <property type="protein sequence ID" value="CAG8502949.1"/>
    <property type="molecule type" value="Genomic_DNA"/>
</dbReference>